<evidence type="ECO:0000313" key="2">
    <source>
        <dbReference type="EMBL" id="KAA6389035.1"/>
    </source>
</evidence>
<sequence>MQEQNKEDLSGHEDKKLRLSEDSKEIAVEENIISLNERVIKLLDEISQPKSENQMTDAQKHEITKQIVSQIREMNTEQIIQTFDVQQCIKLTTQFNEIKTQTEYELLDAVEIIVKCAAEHKNKEQRQKFNQIFFNSGLRKAIRKGIKNRIPKLSLEDEQDEIDDEWMWDEVVQQLARIYCYIISNSKVESNITGECGMIIDRNIFFAVSDLQDQCIDMMQFDKIKKEKNEDKDNNLDEDKDEKENYLYFLMFQLEDLLNALKYGSKQETHRLALVWLSDVYHNLEPLFHIDCPANLKCSKCITFPDSFSTEDLHLLALEVLAKCKESISLQQELYVDRENFIAHIAPVIISFAAKTSFQFKYSMTIELSSLPLIQAKCLPSEHRFVVYLNLLHSLIVNNSRYSDSIASFPNLLPVLIAFTFYNHKNREEITDVNESNTEIIREQCIEIVSEICQHCNKHIQYKVLIEMRFAYSLTLAGIIGGGGQEQNRSVIKIAKNCFTKIFRCLKRVQDNKLPYLPVRSETSEVTERQGGFEEFNSLSFGRKN</sequence>
<dbReference type="EMBL" id="SNRW01003742">
    <property type="protein sequence ID" value="KAA6389035.1"/>
    <property type="molecule type" value="Genomic_DNA"/>
</dbReference>
<evidence type="ECO:0000313" key="3">
    <source>
        <dbReference type="Proteomes" id="UP000324800"/>
    </source>
</evidence>
<name>A0A5J4W2C2_9EUKA</name>
<accession>A0A5J4W2C2</accession>
<evidence type="ECO:0000256" key="1">
    <source>
        <dbReference type="SAM" id="MobiDB-lite"/>
    </source>
</evidence>
<dbReference type="Proteomes" id="UP000324800">
    <property type="component" value="Unassembled WGS sequence"/>
</dbReference>
<protein>
    <submittedName>
        <fullName evidence="2">Uncharacterized protein</fullName>
    </submittedName>
</protein>
<gene>
    <name evidence="2" type="ORF">EZS28_015441</name>
</gene>
<feature type="region of interest" description="Disordered" evidence="1">
    <location>
        <begin position="1"/>
        <end position="21"/>
    </location>
</feature>
<reference evidence="2 3" key="1">
    <citation type="submission" date="2019-03" db="EMBL/GenBank/DDBJ databases">
        <title>Single cell metagenomics reveals metabolic interactions within the superorganism composed of flagellate Streblomastix strix and complex community of Bacteroidetes bacteria on its surface.</title>
        <authorList>
            <person name="Treitli S.C."/>
            <person name="Kolisko M."/>
            <person name="Husnik F."/>
            <person name="Keeling P."/>
            <person name="Hampl V."/>
        </authorList>
    </citation>
    <scope>NUCLEOTIDE SEQUENCE [LARGE SCALE GENOMIC DNA]</scope>
    <source>
        <strain evidence="2">ST1C</strain>
    </source>
</reference>
<proteinExistence type="predicted"/>
<organism evidence="2 3">
    <name type="scientific">Streblomastix strix</name>
    <dbReference type="NCBI Taxonomy" id="222440"/>
    <lineage>
        <taxon>Eukaryota</taxon>
        <taxon>Metamonada</taxon>
        <taxon>Preaxostyla</taxon>
        <taxon>Oxymonadida</taxon>
        <taxon>Streblomastigidae</taxon>
        <taxon>Streblomastix</taxon>
    </lineage>
</organism>
<comment type="caution">
    <text evidence="2">The sequence shown here is derived from an EMBL/GenBank/DDBJ whole genome shotgun (WGS) entry which is preliminary data.</text>
</comment>
<dbReference type="AlphaFoldDB" id="A0A5J4W2C2"/>